<keyword evidence="2" id="KW-1185">Reference proteome</keyword>
<reference evidence="1" key="1">
    <citation type="submission" date="2022-12" db="EMBL/GenBank/DDBJ databases">
        <title>Genome Sequence of Lasiodiplodia mahajangana.</title>
        <authorList>
            <person name="Buettner E."/>
        </authorList>
    </citation>
    <scope>NUCLEOTIDE SEQUENCE</scope>
    <source>
        <strain evidence="1">VT137</strain>
    </source>
</reference>
<gene>
    <name evidence="1" type="ORF">O1611_g7947</name>
</gene>
<dbReference type="EMBL" id="JAPUUL010002224">
    <property type="protein sequence ID" value="KAJ8125690.1"/>
    <property type="molecule type" value="Genomic_DNA"/>
</dbReference>
<comment type="caution">
    <text evidence="1">The sequence shown here is derived from an EMBL/GenBank/DDBJ whole genome shotgun (WGS) entry which is preliminary data.</text>
</comment>
<evidence type="ECO:0000313" key="2">
    <source>
        <dbReference type="Proteomes" id="UP001153332"/>
    </source>
</evidence>
<name>A0ACC2JDZ6_9PEZI</name>
<organism evidence="1 2">
    <name type="scientific">Lasiodiplodia mahajangana</name>
    <dbReference type="NCBI Taxonomy" id="1108764"/>
    <lineage>
        <taxon>Eukaryota</taxon>
        <taxon>Fungi</taxon>
        <taxon>Dikarya</taxon>
        <taxon>Ascomycota</taxon>
        <taxon>Pezizomycotina</taxon>
        <taxon>Dothideomycetes</taxon>
        <taxon>Dothideomycetes incertae sedis</taxon>
        <taxon>Botryosphaeriales</taxon>
        <taxon>Botryosphaeriaceae</taxon>
        <taxon>Lasiodiplodia</taxon>
    </lineage>
</organism>
<dbReference type="Proteomes" id="UP001153332">
    <property type="component" value="Unassembled WGS sequence"/>
</dbReference>
<protein>
    <submittedName>
        <fullName evidence="1">Uncharacterized protein</fullName>
    </submittedName>
</protein>
<evidence type="ECO:0000313" key="1">
    <source>
        <dbReference type="EMBL" id="KAJ8125690.1"/>
    </source>
</evidence>
<accession>A0ACC2JDZ6</accession>
<sequence>MLLAAVTSPGGGTELSQSPEDQSPVGRDSPNDVLLQSAKRSLDATFDIDSLPAKRARLTRTDGQQPGVENGKLEQATDTILQQPKPKPSTQPYALFLKDFIDPVSSHSRPEYVYTSVSEWLESVGSDREKRCRSDSYLDHGDDGPILRENTRSAPEMAYTRDADGFVTPPMPPSVRSFSEVSVGKGSDISGRSSAKSLVEDVFYRSRNLAVNGIYLRNVDEGFPGNVARLVRHVGGERSSPGPPLDRVCHDAELHRLENGAEESDVEEYFRTHLYPYPKSTESLKRSDKQPMFRHIVPGSRSNPRVSNPIPDMLYGYTNEAFPQQQTQLISMGTEMSANNQGLLYPFFTIEFKGDGPGGTGSLWVATNQCLGSSASCINVAERLNRRLKYCKSDKIQPINNVVFSVAMNGTEARLYISWKPNELDYYTRKIDSFMLQKPRDYLEFRKYVRNIIDWGKGKRLNEIRDSLNILLEESRKASEAAKARPPPSVSSSTSSSKRHKNSGNSDSA</sequence>
<proteinExistence type="predicted"/>